<keyword evidence="6 8" id="KW-0067">ATP-binding</keyword>
<keyword evidence="9" id="KW-1185">Reference proteome</keyword>
<dbReference type="SMART" id="SM00382">
    <property type="entry name" value="AAA"/>
    <property type="match status" value="1"/>
</dbReference>
<evidence type="ECO:0000256" key="3">
    <source>
        <dbReference type="ARBA" id="ARBA00022458"/>
    </source>
</evidence>
<evidence type="ECO:0000256" key="6">
    <source>
        <dbReference type="ARBA" id="ARBA00022840"/>
    </source>
</evidence>
<organism evidence="8 9">
    <name type="scientific">Undibacterium baiyunense</name>
    <dbReference type="NCBI Taxonomy" id="2828731"/>
    <lineage>
        <taxon>Bacteria</taxon>
        <taxon>Pseudomonadati</taxon>
        <taxon>Pseudomonadota</taxon>
        <taxon>Betaproteobacteria</taxon>
        <taxon>Burkholderiales</taxon>
        <taxon>Oxalobacteraceae</taxon>
        <taxon>Undibacterium</taxon>
    </lineage>
</organism>
<name>A0A941DD53_9BURK</name>
<dbReference type="RefSeq" id="WP_212683867.1">
    <property type="nucleotide sequence ID" value="NZ_JAGSPM010000004.1"/>
</dbReference>
<keyword evidence="4" id="KW-1003">Cell membrane</keyword>
<comment type="caution">
    <text evidence="8">The sequence shown here is derived from an EMBL/GenBank/DDBJ whole genome shotgun (WGS) entry which is preliminary data.</text>
</comment>
<keyword evidence="2" id="KW-0813">Transport</keyword>
<keyword evidence="3" id="KW-0536">Nodulation</keyword>
<evidence type="ECO:0000256" key="5">
    <source>
        <dbReference type="ARBA" id="ARBA00022741"/>
    </source>
</evidence>
<evidence type="ECO:0000256" key="2">
    <source>
        <dbReference type="ARBA" id="ARBA00022448"/>
    </source>
</evidence>
<dbReference type="PANTHER" id="PTHR42711:SF5">
    <property type="entry name" value="ABC TRANSPORTER ATP-BINDING PROTEIN NATA"/>
    <property type="match status" value="1"/>
</dbReference>
<dbReference type="GO" id="GO:0005524">
    <property type="term" value="F:ATP binding"/>
    <property type="evidence" value="ECO:0007669"/>
    <property type="project" value="UniProtKB-KW"/>
</dbReference>
<accession>A0A941DD53</accession>
<dbReference type="InterPro" id="IPR025302">
    <property type="entry name" value="DrrA1/2-like_C"/>
</dbReference>
<protein>
    <submittedName>
        <fullName evidence="8">ATP-binding cassette domain-containing protein</fullName>
    </submittedName>
</protein>
<dbReference type="Pfam" id="PF00005">
    <property type="entry name" value="ABC_tran"/>
    <property type="match status" value="1"/>
</dbReference>
<dbReference type="Proteomes" id="UP000680158">
    <property type="component" value="Unassembled WGS sequence"/>
</dbReference>
<dbReference type="Gene3D" id="3.40.50.300">
    <property type="entry name" value="P-loop containing nucleotide triphosphate hydrolases"/>
    <property type="match status" value="1"/>
</dbReference>
<dbReference type="InterPro" id="IPR017871">
    <property type="entry name" value="ABC_transporter-like_CS"/>
</dbReference>
<sequence length="320" mass="35057">MIGIELNQVEKTYSTVKAVHSLSFKVEPGQIFALLGPNGAGKSSLIRMLVGLTMADAGEIRIFSSGQQIPKIPETSFGYLPEDRGLYPDKTVTENLSYIGKLRGLSKEQIQEQLAIWLPRFDLMDKVKDNLSKLSKGNQQKVQLISCLIHRPQLLILDEPFSGLDPINQEHVLSILNELKQSGTTILLSAHQMALVERLADAMLLLNKGQQVALGSLSEVIAQLSPEKFYQLSFASAVASDAIEACPAVKKVEVKSATQFVVQLHEGASVNQLLQQVMALGELVDFGRIQPSLHDLYLTAVQNHNGQQVASATMNEETTI</sequence>
<keyword evidence="5" id="KW-0547">Nucleotide-binding</keyword>
<dbReference type="GO" id="GO:0016887">
    <property type="term" value="F:ATP hydrolysis activity"/>
    <property type="evidence" value="ECO:0007669"/>
    <property type="project" value="InterPro"/>
</dbReference>
<dbReference type="PANTHER" id="PTHR42711">
    <property type="entry name" value="ABC TRANSPORTER ATP-BINDING PROTEIN"/>
    <property type="match status" value="1"/>
</dbReference>
<dbReference type="EMBL" id="JAGSPM010000004">
    <property type="protein sequence ID" value="MBR7746534.1"/>
    <property type="molecule type" value="Genomic_DNA"/>
</dbReference>
<dbReference type="InterPro" id="IPR003439">
    <property type="entry name" value="ABC_transporter-like_ATP-bd"/>
</dbReference>
<proteinExistence type="inferred from homology"/>
<dbReference type="InterPro" id="IPR003593">
    <property type="entry name" value="AAA+_ATPase"/>
</dbReference>
<evidence type="ECO:0000256" key="1">
    <source>
        <dbReference type="ARBA" id="ARBA00005417"/>
    </source>
</evidence>
<evidence type="ECO:0000313" key="8">
    <source>
        <dbReference type="EMBL" id="MBR7746534.1"/>
    </source>
</evidence>
<evidence type="ECO:0000256" key="4">
    <source>
        <dbReference type="ARBA" id="ARBA00022475"/>
    </source>
</evidence>
<dbReference type="PROSITE" id="PS50893">
    <property type="entry name" value="ABC_TRANSPORTER_2"/>
    <property type="match status" value="1"/>
</dbReference>
<gene>
    <name evidence="8" type="ORF">KDM92_08070</name>
</gene>
<dbReference type="InterPro" id="IPR027417">
    <property type="entry name" value="P-loop_NTPase"/>
</dbReference>
<dbReference type="InterPro" id="IPR050763">
    <property type="entry name" value="ABC_transporter_ATP-binding"/>
</dbReference>
<evidence type="ECO:0000313" key="9">
    <source>
        <dbReference type="Proteomes" id="UP000680158"/>
    </source>
</evidence>
<feature type="domain" description="ABC transporter" evidence="7">
    <location>
        <begin position="4"/>
        <end position="233"/>
    </location>
</feature>
<comment type="similarity">
    <text evidence="1">Belongs to the ABC transporter superfamily.</text>
</comment>
<dbReference type="SUPFAM" id="SSF52540">
    <property type="entry name" value="P-loop containing nucleoside triphosphate hydrolases"/>
    <property type="match status" value="1"/>
</dbReference>
<evidence type="ECO:0000259" key="7">
    <source>
        <dbReference type="PROSITE" id="PS50893"/>
    </source>
</evidence>
<keyword evidence="4" id="KW-0472">Membrane</keyword>
<dbReference type="PROSITE" id="PS00211">
    <property type="entry name" value="ABC_TRANSPORTER_1"/>
    <property type="match status" value="1"/>
</dbReference>
<dbReference type="Pfam" id="PF13732">
    <property type="entry name" value="DrrA1-3_C"/>
    <property type="match status" value="1"/>
</dbReference>
<reference evidence="8 9" key="1">
    <citation type="submission" date="2021-04" db="EMBL/GenBank/DDBJ databases">
        <title>novel species isolated from subtropical streams in China.</title>
        <authorList>
            <person name="Lu H."/>
        </authorList>
    </citation>
    <scope>NUCLEOTIDE SEQUENCE [LARGE SCALE GENOMIC DNA]</scope>
    <source>
        <strain evidence="8 9">BYS107W</strain>
    </source>
</reference>
<dbReference type="AlphaFoldDB" id="A0A941DD53"/>